<evidence type="ECO:0000313" key="3">
    <source>
        <dbReference type="Proteomes" id="UP001652700"/>
    </source>
</evidence>
<accession>A0ABM5JSW7</accession>
<dbReference type="Proteomes" id="UP001652700">
    <property type="component" value="Unplaced"/>
</dbReference>
<evidence type="ECO:0000313" key="2">
    <source>
        <dbReference type="EnsemblMetazoa" id="XP_050501036.1"/>
    </source>
</evidence>
<dbReference type="EnsemblMetazoa" id="XM_050645079.1">
    <property type="protein sequence ID" value="XP_050501036.1"/>
    <property type="gene ID" value="LOC126881064"/>
</dbReference>
<reference evidence="2" key="1">
    <citation type="submission" date="2025-05" db="UniProtKB">
        <authorList>
            <consortium name="EnsemblMetazoa"/>
        </authorList>
    </citation>
    <scope>IDENTIFICATION</scope>
</reference>
<dbReference type="PANTHER" id="PTHR47272:SF1">
    <property type="entry name" value="PIGGYBAC TRANSPOSABLE ELEMENT-DERIVED PROTEIN 3-LIKE"/>
    <property type="match status" value="1"/>
</dbReference>
<dbReference type="Pfam" id="PF13843">
    <property type="entry name" value="DDE_Tnp_1_7"/>
    <property type="match status" value="1"/>
</dbReference>
<name>A0ABM5JSW7_DIAVI</name>
<dbReference type="PANTHER" id="PTHR47272">
    <property type="entry name" value="DDE_TNP_1_7 DOMAIN-CONTAINING PROTEIN"/>
    <property type="match status" value="1"/>
</dbReference>
<feature type="domain" description="PiggyBac transposable element-derived protein" evidence="1">
    <location>
        <begin position="1"/>
        <end position="208"/>
    </location>
</feature>
<protein>
    <recommendedName>
        <fullName evidence="1">PiggyBac transposable element-derived protein domain-containing protein</fullName>
    </recommendedName>
</protein>
<organism evidence="2 3">
    <name type="scientific">Diabrotica virgifera virgifera</name>
    <name type="common">western corn rootworm</name>
    <dbReference type="NCBI Taxonomy" id="50390"/>
    <lineage>
        <taxon>Eukaryota</taxon>
        <taxon>Metazoa</taxon>
        <taxon>Ecdysozoa</taxon>
        <taxon>Arthropoda</taxon>
        <taxon>Hexapoda</taxon>
        <taxon>Insecta</taxon>
        <taxon>Pterygota</taxon>
        <taxon>Neoptera</taxon>
        <taxon>Endopterygota</taxon>
        <taxon>Coleoptera</taxon>
        <taxon>Polyphaga</taxon>
        <taxon>Cucujiformia</taxon>
        <taxon>Chrysomeloidea</taxon>
        <taxon>Chrysomelidae</taxon>
        <taxon>Galerucinae</taxon>
        <taxon>Diabroticina</taxon>
        <taxon>Diabroticites</taxon>
        <taxon>Diabrotica</taxon>
    </lineage>
</organism>
<sequence>MADMTNLYGTQKNIARFPPTNLDEIKTFIGVHIVMGNLQFPRVCMYWHRSMGIPLVKDSLSLSRFYKLRQTIYLVDILSRNEDNKDRLWKVRCLYESVRKRCQQLPLETNLCVDEQIVPFKGQINIKQYMKNKPNKWGIKIYILAGQSGLIYDFLIYQGSTTPINPIYVKYGSAAAVVMQLSERISEKNHGLFFDNFFSTYKLIQYLDSIYKVALKPIWTYGVQLWGTAANSNIEILERFQSKVLRTITNAPWFIPNREIRDDLQVATVKETVSEYSSRYLVKLENHPNNLALNLLDNSEQTRRLRRHKPLELPHRF</sequence>
<proteinExistence type="predicted"/>
<dbReference type="InterPro" id="IPR029526">
    <property type="entry name" value="PGBD"/>
</dbReference>
<evidence type="ECO:0000259" key="1">
    <source>
        <dbReference type="Pfam" id="PF13843"/>
    </source>
</evidence>
<keyword evidence="3" id="KW-1185">Reference proteome</keyword>
<dbReference type="RefSeq" id="XP_050501036.1">
    <property type="nucleotide sequence ID" value="XM_050645079.1"/>
</dbReference>
<dbReference type="GeneID" id="126881064"/>